<sequence length="168" mass="17900">MSDIQESPFAGRIHGIDHLTLPVGDLAVAERFYVGLLGAKVLMRVTPELLASLGRTGDAARSTHITIQLGTARIDLFPQGHGWPAATQDHPHIAFAVAAEDMVPMKNALEANGVATEGPRRLGSPGQASLYFYDPFGNHLELTCMGFPGDLPTGAPDLHELARRAGRA</sequence>
<protein>
    <submittedName>
        <fullName evidence="3">VOC family protein</fullName>
    </submittedName>
</protein>
<evidence type="ECO:0000313" key="3">
    <source>
        <dbReference type="EMBL" id="MDC3983134.1"/>
    </source>
</evidence>
<evidence type="ECO:0000256" key="1">
    <source>
        <dbReference type="ARBA" id="ARBA00022723"/>
    </source>
</evidence>
<dbReference type="Proteomes" id="UP001151081">
    <property type="component" value="Unassembled WGS sequence"/>
</dbReference>
<feature type="domain" description="VOC" evidence="2">
    <location>
        <begin position="15"/>
        <end position="145"/>
    </location>
</feature>
<dbReference type="PROSITE" id="PS51819">
    <property type="entry name" value="VOC"/>
    <property type="match status" value="1"/>
</dbReference>
<reference evidence="3 4" key="1">
    <citation type="submission" date="2021-04" db="EMBL/GenBank/DDBJ databases">
        <title>Genome analysis of Polyangium sp.</title>
        <authorList>
            <person name="Li Y."/>
            <person name="Wang J."/>
        </authorList>
    </citation>
    <scope>NUCLEOTIDE SEQUENCE [LARGE SCALE GENOMIC DNA]</scope>
    <source>
        <strain evidence="3 4">SDU14</strain>
    </source>
</reference>
<comment type="caution">
    <text evidence="3">The sequence shown here is derived from an EMBL/GenBank/DDBJ whole genome shotgun (WGS) entry which is preliminary data.</text>
</comment>
<evidence type="ECO:0000259" key="2">
    <source>
        <dbReference type="PROSITE" id="PS51819"/>
    </source>
</evidence>
<dbReference type="PANTHER" id="PTHR36113">
    <property type="entry name" value="LYASE, PUTATIVE-RELATED-RELATED"/>
    <property type="match status" value="1"/>
</dbReference>
<organism evidence="3 4">
    <name type="scientific">Polyangium jinanense</name>
    <dbReference type="NCBI Taxonomy" id="2829994"/>
    <lineage>
        <taxon>Bacteria</taxon>
        <taxon>Pseudomonadati</taxon>
        <taxon>Myxococcota</taxon>
        <taxon>Polyangia</taxon>
        <taxon>Polyangiales</taxon>
        <taxon>Polyangiaceae</taxon>
        <taxon>Polyangium</taxon>
    </lineage>
</organism>
<dbReference type="Gene3D" id="3.10.180.10">
    <property type="entry name" value="2,3-Dihydroxybiphenyl 1,2-Dioxygenase, domain 1"/>
    <property type="match status" value="1"/>
</dbReference>
<dbReference type="InterPro" id="IPR037523">
    <property type="entry name" value="VOC_core"/>
</dbReference>
<dbReference type="Pfam" id="PF00903">
    <property type="entry name" value="Glyoxalase"/>
    <property type="match status" value="1"/>
</dbReference>
<keyword evidence="4" id="KW-1185">Reference proteome</keyword>
<proteinExistence type="predicted"/>
<accession>A0A9X4ASH7</accession>
<dbReference type="InterPro" id="IPR004360">
    <property type="entry name" value="Glyas_Fos-R_dOase_dom"/>
</dbReference>
<dbReference type="InterPro" id="IPR029068">
    <property type="entry name" value="Glyas_Bleomycin-R_OHBP_Dase"/>
</dbReference>
<dbReference type="SUPFAM" id="SSF54593">
    <property type="entry name" value="Glyoxalase/Bleomycin resistance protein/Dihydroxybiphenyl dioxygenase"/>
    <property type="match status" value="1"/>
</dbReference>
<dbReference type="AlphaFoldDB" id="A0A9X4ASH7"/>
<dbReference type="RefSeq" id="WP_272420955.1">
    <property type="nucleotide sequence ID" value="NZ_JAGTJJ010000012.1"/>
</dbReference>
<name>A0A9X4ASH7_9BACT</name>
<dbReference type="InterPro" id="IPR051332">
    <property type="entry name" value="Fosfomycin_Res_Enzymes"/>
</dbReference>
<dbReference type="CDD" id="cd06587">
    <property type="entry name" value="VOC"/>
    <property type="match status" value="1"/>
</dbReference>
<dbReference type="EMBL" id="JAGTJJ010000012">
    <property type="protein sequence ID" value="MDC3983134.1"/>
    <property type="molecule type" value="Genomic_DNA"/>
</dbReference>
<keyword evidence="1" id="KW-0479">Metal-binding</keyword>
<evidence type="ECO:0000313" key="4">
    <source>
        <dbReference type="Proteomes" id="UP001151081"/>
    </source>
</evidence>
<dbReference type="PANTHER" id="PTHR36113:SF6">
    <property type="entry name" value="FOSFOMYCIN RESISTANCE PROTEIN FOSX"/>
    <property type="match status" value="1"/>
</dbReference>
<dbReference type="GO" id="GO:0046872">
    <property type="term" value="F:metal ion binding"/>
    <property type="evidence" value="ECO:0007669"/>
    <property type="project" value="UniProtKB-KW"/>
</dbReference>
<gene>
    <name evidence="3" type="ORF">KEG57_21665</name>
</gene>